<dbReference type="SUPFAM" id="SSF53474">
    <property type="entry name" value="alpha/beta-Hydrolases"/>
    <property type="match status" value="1"/>
</dbReference>
<dbReference type="InterPro" id="IPR050565">
    <property type="entry name" value="LYPA1-2/EST-like"/>
</dbReference>
<evidence type="ECO:0000259" key="3">
    <source>
        <dbReference type="Pfam" id="PF02230"/>
    </source>
</evidence>
<dbReference type="AlphaFoldDB" id="A0A382JPA3"/>
<dbReference type="InterPro" id="IPR029058">
    <property type="entry name" value="AB_hydrolase_fold"/>
</dbReference>
<name>A0A382JPA3_9ZZZZ</name>
<sequence length="182" mass="20065">ADSTPENMLIHGNRLKVHNTVLIFPEGPVDAGKGLWSWWTDGPRQEVTVQGFLDYTKGIIDQALDYIIPKVPENRIRTCLWGFSQGGAASLVYALMGSHPIHKVASICGFLPEISAPKNPPQKPATILGVYGLNDEVVPAFLAEYALDEMKNQGHPLTVRETDQGHELKSKNLQEVSDFFNA</sequence>
<keyword evidence="2" id="KW-0378">Hydrolase</keyword>
<feature type="non-terminal residue" evidence="4">
    <location>
        <position position="1"/>
    </location>
</feature>
<evidence type="ECO:0000313" key="4">
    <source>
        <dbReference type="EMBL" id="SVC13950.1"/>
    </source>
</evidence>
<feature type="domain" description="Phospholipase/carboxylesterase/thioesterase" evidence="3">
    <location>
        <begin position="15"/>
        <end position="181"/>
    </location>
</feature>
<organism evidence="4">
    <name type="scientific">marine metagenome</name>
    <dbReference type="NCBI Taxonomy" id="408172"/>
    <lineage>
        <taxon>unclassified sequences</taxon>
        <taxon>metagenomes</taxon>
        <taxon>ecological metagenomes</taxon>
    </lineage>
</organism>
<comment type="similarity">
    <text evidence="1">Belongs to the AB hydrolase superfamily. AB hydrolase 2 family.</text>
</comment>
<dbReference type="PANTHER" id="PTHR10655">
    <property type="entry name" value="LYSOPHOSPHOLIPASE-RELATED"/>
    <property type="match status" value="1"/>
</dbReference>
<dbReference type="GO" id="GO:0016787">
    <property type="term" value="F:hydrolase activity"/>
    <property type="evidence" value="ECO:0007669"/>
    <property type="project" value="UniProtKB-KW"/>
</dbReference>
<evidence type="ECO:0000256" key="1">
    <source>
        <dbReference type="ARBA" id="ARBA00006499"/>
    </source>
</evidence>
<dbReference type="InterPro" id="IPR003140">
    <property type="entry name" value="PLipase/COase/thioEstase"/>
</dbReference>
<gene>
    <name evidence="4" type="ORF">METZ01_LOCUS266804</name>
</gene>
<accession>A0A382JPA3</accession>
<dbReference type="Pfam" id="PF02230">
    <property type="entry name" value="Abhydrolase_2"/>
    <property type="match status" value="1"/>
</dbReference>
<evidence type="ECO:0000256" key="2">
    <source>
        <dbReference type="ARBA" id="ARBA00022801"/>
    </source>
</evidence>
<proteinExistence type="inferred from homology"/>
<protein>
    <recommendedName>
        <fullName evidence="3">Phospholipase/carboxylesterase/thioesterase domain-containing protein</fullName>
    </recommendedName>
</protein>
<dbReference type="Gene3D" id="3.40.50.1820">
    <property type="entry name" value="alpha/beta hydrolase"/>
    <property type="match status" value="1"/>
</dbReference>
<dbReference type="EMBL" id="UINC01075605">
    <property type="protein sequence ID" value="SVC13950.1"/>
    <property type="molecule type" value="Genomic_DNA"/>
</dbReference>
<dbReference type="PANTHER" id="PTHR10655:SF17">
    <property type="entry name" value="LYSOPHOSPHOLIPASE-LIKE PROTEIN 1"/>
    <property type="match status" value="1"/>
</dbReference>
<reference evidence="4" key="1">
    <citation type="submission" date="2018-05" db="EMBL/GenBank/DDBJ databases">
        <authorList>
            <person name="Lanie J.A."/>
            <person name="Ng W.-L."/>
            <person name="Kazmierczak K.M."/>
            <person name="Andrzejewski T.M."/>
            <person name="Davidsen T.M."/>
            <person name="Wayne K.J."/>
            <person name="Tettelin H."/>
            <person name="Glass J.I."/>
            <person name="Rusch D."/>
            <person name="Podicherti R."/>
            <person name="Tsui H.-C.T."/>
            <person name="Winkler M.E."/>
        </authorList>
    </citation>
    <scope>NUCLEOTIDE SEQUENCE</scope>
</reference>